<evidence type="ECO:0000313" key="4">
    <source>
        <dbReference type="Proteomes" id="UP000053372"/>
    </source>
</evidence>
<protein>
    <submittedName>
        <fullName evidence="3">Saccharopine dehydrogenase</fullName>
    </submittedName>
</protein>
<proteinExistence type="predicted"/>
<evidence type="ECO:0000313" key="2">
    <source>
        <dbReference type="EMBL" id="KST63462.1"/>
    </source>
</evidence>
<dbReference type="AlphaFoldDB" id="A0A0V7ZJI6"/>
<comment type="caution">
    <text evidence="3">The sequence shown here is derived from an EMBL/GenBank/DDBJ whole genome shotgun (WGS) entry which is preliminary data.</text>
</comment>
<dbReference type="Gene3D" id="3.30.360.10">
    <property type="entry name" value="Dihydrodipicolinate Reductase, domain 2"/>
    <property type="match status" value="1"/>
</dbReference>
<dbReference type="OrthoDB" id="528778at2"/>
<dbReference type="PANTHER" id="PTHR43796:SF2">
    <property type="entry name" value="CARBOXYNORSPERMIDINE SYNTHASE"/>
    <property type="match status" value="1"/>
</dbReference>
<dbReference type="InterPro" id="IPR036291">
    <property type="entry name" value="NAD(P)-bd_dom_sf"/>
</dbReference>
<evidence type="ECO:0000313" key="3">
    <source>
        <dbReference type="EMBL" id="KST64594.1"/>
    </source>
</evidence>
<dbReference type="SUPFAM" id="SSF51735">
    <property type="entry name" value="NAD(P)-binding Rossmann-fold domains"/>
    <property type="match status" value="1"/>
</dbReference>
<dbReference type="PANTHER" id="PTHR43796">
    <property type="entry name" value="CARBOXYNORSPERMIDINE SYNTHASE"/>
    <property type="match status" value="1"/>
</dbReference>
<gene>
    <name evidence="2" type="ORF">BC008_13435</name>
    <name evidence="3" type="ORF">BC008_18375</name>
</gene>
<dbReference type="Proteomes" id="UP000053372">
    <property type="component" value="Unassembled WGS sequence"/>
</dbReference>
<dbReference type="RefSeq" id="WP_027845208.1">
    <property type="nucleotide sequence ID" value="NZ_LMTZ01000119.1"/>
</dbReference>
<name>A0A0V7ZJI6_9CYAN</name>
<dbReference type="Pfam" id="PF03435">
    <property type="entry name" value="Sacchrp_dh_NADP"/>
    <property type="match status" value="1"/>
</dbReference>
<organism evidence="3 4">
    <name type="scientific">Mastigocoleus testarum BC008</name>
    <dbReference type="NCBI Taxonomy" id="371196"/>
    <lineage>
        <taxon>Bacteria</taxon>
        <taxon>Bacillati</taxon>
        <taxon>Cyanobacteriota</taxon>
        <taxon>Cyanophyceae</taxon>
        <taxon>Nostocales</taxon>
        <taxon>Hapalosiphonaceae</taxon>
        <taxon>Mastigocoleus</taxon>
    </lineage>
</organism>
<accession>A0A0V7ZJI6</accession>
<reference evidence="3 4" key="1">
    <citation type="journal article" date="2015" name="Genome Announc.">
        <title>Draft Genome of the Euendolithic (true boring) Cyanobacterium Mastigocoleus testarum strain BC008.</title>
        <authorList>
            <person name="Guida B.S."/>
            <person name="Garcia-Pichel F."/>
        </authorList>
    </citation>
    <scope>NUCLEOTIDE SEQUENCE [LARGE SCALE GENOMIC DNA]</scope>
    <source>
        <strain evidence="3 4">BC008</strain>
    </source>
</reference>
<evidence type="ECO:0000259" key="1">
    <source>
        <dbReference type="Pfam" id="PF03435"/>
    </source>
</evidence>
<dbReference type="EMBL" id="LMTZ01000138">
    <property type="protein sequence ID" value="KST63462.1"/>
    <property type="molecule type" value="Genomic_DNA"/>
</dbReference>
<sequence length="375" mass="41360">MTNKVLILGGNGRIGGSVAQDIATNTDSEVILTGRSTASKIRDIQLNHQPNHKLNPQLRFLSLDLANIDKLASEIAKSNLVIHCAGPFHHRDTKVLELCIKQGVNYLDVSDHRSYTIRALEHHKDAVNANVTAIVNTGIFPGISNSMVRQCVEQFDEPEKIHLSYVVSGSGGAGVTVMRTTFLGLQNSFEAWIEGDWKIIKPYTDREIIDFPSPYGANGVYWYDMPETYTLPKSFPRVSSVITKFGSVPDFYNHLTWIAAHVFPRSWLRNSRGIEFLSHVSHLMTDVTDRFSGIGVAVCAEVTGTKNGNSLVCRANLIHENTAIAAGCGTGTIAQLLLEGKLRKAGVFPVEEALPTNLFLESMETRGININQDWI</sequence>
<dbReference type="EMBL" id="LMTZ01000119">
    <property type="protein sequence ID" value="KST64594.1"/>
    <property type="molecule type" value="Genomic_DNA"/>
</dbReference>
<dbReference type="InterPro" id="IPR005097">
    <property type="entry name" value="Sacchrp_dh_NADP-bd"/>
</dbReference>
<keyword evidence="4" id="KW-1185">Reference proteome</keyword>
<dbReference type="Gene3D" id="3.40.50.720">
    <property type="entry name" value="NAD(P)-binding Rossmann-like Domain"/>
    <property type="match status" value="1"/>
</dbReference>
<feature type="domain" description="Saccharopine dehydrogenase NADP binding" evidence="1">
    <location>
        <begin position="5"/>
        <end position="134"/>
    </location>
</feature>